<proteinExistence type="predicted"/>
<dbReference type="Pfam" id="PF13812">
    <property type="entry name" value="PPR_3"/>
    <property type="match status" value="1"/>
</dbReference>
<dbReference type="RefSeq" id="XP_062646095.1">
    <property type="nucleotide sequence ID" value="XM_062787776.1"/>
</dbReference>
<dbReference type="InterPro" id="IPR002885">
    <property type="entry name" value="PPR_rpt"/>
</dbReference>
<dbReference type="Pfam" id="PF01535">
    <property type="entry name" value="PPR"/>
    <property type="match status" value="1"/>
</dbReference>
<sequence>MHFHPDRTAQVLEATFKKEVVSVALDWEVTDVICFIARWTSQLPESDRRTREAALPGLVLYFLRNTPPKWLQLHQWVLGQAISVCNASTAAELCEALEKNSHELHFNTKLKLAHRLSKEREYTLMALRLLKSVISKDGLSANDRRCAALATSLLQLPPTWGEGRAPLVEMTLIAEVFEQLVGLGFSPNPITSTGLIRSLCLADQLDTAFKVYDVMRGQWSDYRVFPYLLSGAARTGSLEAVIRVLQDAPVKVLEKRDVWHEVIHTIHSAAKKEAKIKRYKYADGNPAFHSMLRVYCKFFDLAPLQRLIPLNLHRYLEEGDRNRNIERWDWEAKLAVFVDRLPILPRGEAVAPSIRTLGTMLLGYARSFPQTRRAMEFYSHFRKLLREGDSTAIRLLRQTTLPYDIVLKSLSERTGMLRVMTDIVRDMLKDATSSVLTLRREAKPATLELKEPTIVPFYHPPPSVCSWSILLYAFSRERGARNAARILDLMRENGIQPNRVTWNTVASGYGRTQDSKRLAGALYLLEADGYHPDRHTVRAVAKLRQYQDILDQMEDRMEQ</sequence>
<dbReference type="PANTHER" id="PTHR47933">
    <property type="entry name" value="PENTATRICOPEPTIDE REPEAT-CONTAINING PROTEIN 1, MITOCHONDRIAL"/>
    <property type="match status" value="1"/>
</dbReference>
<dbReference type="InterPro" id="IPR011990">
    <property type="entry name" value="TPR-like_helical_dom_sf"/>
</dbReference>
<evidence type="ECO:0000313" key="4">
    <source>
        <dbReference type="Proteomes" id="UP001302602"/>
    </source>
</evidence>
<evidence type="ECO:0000256" key="1">
    <source>
        <dbReference type="ARBA" id="ARBA00022737"/>
    </source>
</evidence>
<name>A0AAN6TXF0_9PEZI</name>
<keyword evidence="1" id="KW-0677">Repeat</keyword>
<feature type="non-terminal residue" evidence="3">
    <location>
        <position position="559"/>
    </location>
</feature>
<comment type="caution">
    <text evidence="3">The sequence shown here is derived from an EMBL/GenBank/DDBJ whole genome shotgun (WGS) entry which is preliminary data.</text>
</comment>
<evidence type="ECO:0008006" key="5">
    <source>
        <dbReference type="Google" id="ProtNLM"/>
    </source>
</evidence>
<dbReference type="GO" id="GO:0003729">
    <property type="term" value="F:mRNA binding"/>
    <property type="evidence" value="ECO:0007669"/>
    <property type="project" value="TreeGrafter"/>
</dbReference>
<dbReference type="GeneID" id="87824546"/>
<dbReference type="Gene3D" id="1.25.40.10">
    <property type="entry name" value="Tetratricopeptide repeat domain"/>
    <property type="match status" value="2"/>
</dbReference>
<dbReference type="AlphaFoldDB" id="A0AAN6TXF0"/>
<dbReference type="PROSITE" id="PS51375">
    <property type="entry name" value="PPR"/>
    <property type="match status" value="1"/>
</dbReference>
<protein>
    <recommendedName>
        <fullName evidence="5">Pentatricopeptide repeat-containing protein</fullName>
    </recommendedName>
</protein>
<dbReference type="InterPro" id="IPR051240">
    <property type="entry name" value="Mito_RNA-Proc/Resp"/>
</dbReference>
<evidence type="ECO:0000256" key="2">
    <source>
        <dbReference type="PROSITE-ProRule" id="PRU00708"/>
    </source>
</evidence>
<dbReference type="Proteomes" id="UP001302602">
    <property type="component" value="Unassembled WGS sequence"/>
</dbReference>
<dbReference type="EMBL" id="MU853231">
    <property type="protein sequence ID" value="KAK4122324.1"/>
    <property type="molecule type" value="Genomic_DNA"/>
</dbReference>
<keyword evidence="4" id="KW-1185">Reference proteome</keyword>
<feature type="repeat" description="PPR" evidence="2">
    <location>
        <begin position="463"/>
        <end position="497"/>
    </location>
</feature>
<evidence type="ECO:0000313" key="3">
    <source>
        <dbReference type="EMBL" id="KAK4122324.1"/>
    </source>
</evidence>
<gene>
    <name evidence="3" type="ORF">N657DRAFT_535849</name>
</gene>
<organism evidence="3 4">
    <name type="scientific">Parathielavia appendiculata</name>
    <dbReference type="NCBI Taxonomy" id="2587402"/>
    <lineage>
        <taxon>Eukaryota</taxon>
        <taxon>Fungi</taxon>
        <taxon>Dikarya</taxon>
        <taxon>Ascomycota</taxon>
        <taxon>Pezizomycotina</taxon>
        <taxon>Sordariomycetes</taxon>
        <taxon>Sordariomycetidae</taxon>
        <taxon>Sordariales</taxon>
        <taxon>Chaetomiaceae</taxon>
        <taxon>Parathielavia</taxon>
    </lineage>
</organism>
<dbReference type="PANTHER" id="PTHR47933:SF11">
    <property type="entry name" value="PENTATRICOPEPTIDE REPEAT-CONTAINING PROTEIN 2"/>
    <property type="match status" value="1"/>
</dbReference>
<reference evidence="3" key="2">
    <citation type="submission" date="2023-05" db="EMBL/GenBank/DDBJ databases">
        <authorList>
            <consortium name="Lawrence Berkeley National Laboratory"/>
            <person name="Steindorff A."/>
            <person name="Hensen N."/>
            <person name="Bonometti L."/>
            <person name="Westerberg I."/>
            <person name="Brannstrom I.O."/>
            <person name="Guillou S."/>
            <person name="Cros-Aarteil S."/>
            <person name="Calhoun S."/>
            <person name="Haridas S."/>
            <person name="Kuo A."/>
            <person name="Mondo S."/>
            <person name="Pangilinan J."/>
            <person name="Riley R."/>
            <person name="Labutti K."/>
            <person name="Andreopoulos B."/>
            <person name="Lipzen A."/>
            <person name="Chen C."/>
            <person name="Yanf M."/>
            <person name="Daum C."/>
            <person name="Ng V."/>
            <person name="Clum A."/>
            <person name="Ohm R."/>
            <person name="Martin F."/>
            <person name="Silar P."/>
            <person name="Natvig D."/>
            <person name="Lalanne C."/>
            <person name="Gautier V."/>
            <person name="Ament-Velasquez S.L."/>
            <person name="Kruys A."/>
            <person name="Hutchinson M.I."/>
            <person name="Powell A.J."/>
            <person name="Barry K."/>
            <person name="Miller A.N."/>
            <person name="Grigoriev I.V."/>
            <person name="Debuchy R."/>
            <person name="Gladieux P."/>
            <person name="Thoren M.H."/>
            <person name="Johannesson H."/>
        </authorList>
    </citation>
    <scope>NUCLEOTIDE SEQUENCE</scope>
    <source>
        <strain evidence="3">CBS 731.68</strain>
    </source>
</reference>
<reference evidence="3" key="1">
    <citation type="journal article" date="2023" name="Mol. Phylogenet. Evol.">
        <title>Genome-scale phylogeny and comparative genomics of the fungal order Sordariales.</title>
        <authorList>
            <person name="Hensen N."/>
            <person name="Bonometti L."/>
            <person name="Westerberg I."/>
            <person name="Brannstrom I.O."/>
            <person name="Guillou S."/>
            <person name="Cros-Aarteil S."/>
            <person name="Calhoun S."/>
            <person name="Haridas S."/>
            <person name="Kuo A."/>
            <person name="Mondo S."/>
            <person name="Pangilinan J."/>
            <person name="Riley R."/>
            <person name="LaButti K."/>
            <person name="Andreopoulos B."/>
            <person name="Lipzen A."/>
            <person name="Chen C."/>
            <person name="Yan M."/>
            <person name="Daum C."/>
            <person name="Ng V."/>
            <person name="Clum A."/>
            <person name="Steindorff A."/>
            <person name="Ohm R.A."/>
            <person name="Martin F."/>
            <person name="Silar P."/>
            <person name="Natvig D.O."/>
            <person name="Lalanne C."/>
            <person name="Gautier V."/>
            <person name="Ament-Velasquez S.L."/>
            <person name="Kruys A."/>
            <person name="Hutchinson M.I."/>
            <person name="Powell A.J."/>
            <person name="Barry K."/>
            <person name="Miller A.N."/>
            <person name="Grigoriev I.V."/>
            <person name="Debuchy R."/>
            <person name="Gladieux P."/>
            <person name="Hiltunen Thoren M."/>
            <person name="Johannesson H."/>
        </authorList>
    </citation>
    <scope>NUCLEOTIDE SEQUENCE</scope>
    <source>
        <strain evidence="3">CBS 731.68</strain>
    </source>
</reference>
<accession>A0AAN6TXF0</accession>